<dbReference type="GO" id="GO:0009738">
    <property type="term" value="P:abscisic acid-activated signaling pathway"/>
    <property type="evidence" value="ECO:0007669"/>
    <property type="project" value="UniProtKB-KW"/>
</dbReference>
<dbReference type="AlphaFoldDB" id="A0A0K9PLC4"/>
<dbReference type="GO" id="GO:1902531">
    <property type="term" value="P:regulation of intracellular signal transduction"/>
    <property type="evidence" value="ECO:0000318"/>
    <property type="project" value="GO_Central"/>
</dbReference>
<keyword evidence="8" id="KW-0460">Magnesium</keyword>
<dbReference type="EC" id="3.1.3.16" evidence="4"/>
<comment type="cofactor">
    <cofactor evidence="1">
        <name>Mn(2+)</name>
        <dbReference type="ChEBI" id="CHEBI:29035"/>
    </cofactor>
</comment>
<dbReference type="Proteomes" id="UP000036987">
    <property type="component" value="Unassembled WGS sequence"/>
</dbReference>
<dbReference type="OMA" id="WGYASIC"/>
<dbReference type="GO" id="GO:0004722">
    <property type="term" value="F:protein serine/threonine phosphatase activity"/>
    <property type="evidence" value="ECO:0000318"/>
    <property type="project" value="GO_Central"/>
</dbReference>
<dbReference type="EMBL" id="LFYR01000744">
    <property type="protein sequence ID" value="KMZ69863.1"/>
    <property type="molecule type" value="Genomic_DNA"/>
</dbReference>
<evidence type="ECO:0000256" key="10">
    <source>
        <dbReference type="ARBA" id="ARBA00023211"/>
    </source>
</evidence>
<dbReference type="CDD" id="cd00143">
    <property type="entry name" value="PP2Cc"/>
    <property type="match status" value="1"/>
</dbReference>
<keyword evidence="10" id="KW-0464">Manganese</keyword>
<dbReference type="GO" id="GO:0046872">
    <property type="term" value="F:metal ion binding"/>
    <property type="evidence" value="ECO:0007669"/>
    <property type="project" value="UniProtKB-KW"/>
</dbReference>
<evidence type="ECO:0000256" key="4">
    <source>
        <dbReference type="ARBA" id="ARBA00013081"/>
    </source>
</evidence>
<dbReference type="PROSITE" id="PS51746">
    <property type="entry name" value="PPM_2"/>
    <property type="match status" value="1"/>
</dbReference>
<dbReference type="InterPro" id="IPR015655">
    <property type="entry name" value="PP2C"/>
</dbReference>
<keyword evidence="9 13" id="KW-0904">Protein phosphatase</keyword>
<evidence type="ECO:0000256" key="3">
    <source>
        <dbReference type="ARBA" id="ARBA00006702"/>
    </source>
</evidence>
<dbReference type="SUPFAM" id="SSF81606">
    <property type="entry name" value="PP2C-like"/>
    <property type="match status" value="1"/>
</dbReference>
<accession>A0A0K9PLC4</accession>
<protein>
    <recommendedName>
        <fullName evidence="4">protein-serine/threonine phosphatase</fullName>
        <ecNumber evidence="4">3.1.3.16</ecNumber>
    </recommendedName>
</protein>
<evidence type="ECO:0000313" key="16">
    <source>
        <dbReference type="Proteomes" id="UP000036987"/>
    </source>
</evidence>
<evidence type="ECO:0000256" key="9">
    <source>
        <dbReference type="ARBA" id="ARBA00022912"/>
    </source>
</evidence>
<evidence type="ECO:0000313" key="15">
    <source>
        <dbReference type="EMBL" id="KMZ69863.1"/>
    </source>
</evidence>
<keyword evidence="7 13" id="KW-0378">Hydrolase</keyword>
<gene>
    <name evidence="15" type="ORF">ZOSMA_205G00400</name>
</gene>
<keyword evidence="5" id="KW-0938">Abscisic acid signaling pathway</keyword>
<reference evidence="16" key="1">
    <citation type="journal article" date="2016" name="Nature">
        <title>The genome of the seagrass Zostera marina reveals angiosperm adaptation to the sea.</title>
        <authorList>
            <person name="Olsen J.L."/>
            <person name="Rouze P."/>
            <person name="Verhelst B."/>
            <person name="Lin Y.-C."/>
            <person name="Bayer T."/>
            <person name="Collen J."/>
            <person name="Dattolo E."/>
            <person name="De Paoli E."/>
            <person name="Dittami S."/>
            <person name="Maumus F."/>
            <person name="Michel G."/>
            <person name="Kersting A."/>
            <person name="Lauritano C."/>
            <person name="Lohaus R."/>
            <person name="Toepel M."/>
            <person name="Tonon T."/>
            <person name="Vanneste K."/>
            <person name="Amirebrahimi M."/>
            <person name="Brakel J."/>
            <person name="Bostroem C."/>
            <person name="Chovatia M."/>
            <person name="Grimwood J."/>
            <person name="Jenkins J.W."/>
            <person name="Jueterbock A."/>
            <person name="Mraz A."/>
            <person name="Stam W.T."/>
            <person name="Tice H."/>
            <person name="Bornberg-Bauer E."/>
            <person name="Green P.J."/>
            <person name="Pearson G.A."/>
            <person name="Procaccini G."/>
            <person name="Duarte C.M."/>
            <person name="Schmutz J."/>
            <person name="Reusch T.B.H."/>
            <person name="Van de Peer Y."/>
        </authorList>
    </citation>
    <scope>NUCLEOTIDE SEQUENCE [LARGE SCALE GENOMIC DNA]</scope>
    <source>
        <strain evidence="16">cv. Finnish</strain>
    </source>
</reference>
<comment type="cofactor">
    <cofactor evidence="2">
        <name>Mg(2+)</name>
        <dbReference type="ChEBI" id="CHEBI:18420"/>
    </cofactor>
</comment>
<proteinExistence type="inferred from homology"/>
<comment type="catalytic activity">
    <reaction evidence="11">
        <text>O-phospho-L-seryl-[protein] + H2O = L-seryl-[protein] + phosphate</text>
        <dbReference type="Rhea" id="RHEA:20629"/>
        <dbReference type="Rhea" id="RHEA-COMP:9863"/>
        <dbReference type="Rhea" id="RHEA-COMP:11604"/>
        <dbReference type="ChEBI" id="CHEBI:15377"/>
        <dbReference type="ChEBI" id="CHEBI:29999"/>
        <dbReference type="ChEBI" id="CHEBI:43474"/>
        <dbReference type="ChEBI" id="CHEBI:83421"/>
        <dbReference type="EC" id="3.1.3.16"/>
    </reaction>
</comment>
<comment type="caution">
    <text evidence="15">The sequence shown here is derived from an EMBL/GenBank/DDBJ whole genome shotgun (WGS) entry which is preliminary data.</text>
</comment>
<feature type="domain" description="PPM-type phosphatase" evidence="14">
    <location>
        <begin position="106"/>
        <end position="420"/>
    </location>
</feature>
<evidence type="ECO:0000256" key="12">
    <source>
        <dbReference type="ARBA" id="ARBA00048336"/>
    </source>
</evidence>
<evidence type="ECO:0000256" key="1">
    <source>
        <dbReference type="ARBA" id="ARBA00001936"/>
    </source>
</evidence>
<dbReference type="PROSITE" id="PS01032">
    <property type="entry name" value="PPM_1"/>
    <property type="match status" value="1"/>
</dbReference>
<comment type="catalytic activity">
    <reaction evidence="12">
        <text>O-phospho-L-threonyl-[protein] + H2O = L-threonyl-[protein] + phosphate</text>
        <dbReference type="Rhea" id="RHEA:47004"/>
        <dbReference type="Rhea" id="RHEA-COMP:11060"/>
        <dbReference type="Rhea" id="RHEA-COMP:11605"/>
        <dbReference type="ChEBI" id="CHEBI:15377"/>
        <dbReference type="ChEBI" id="CHEBI:30013"/>
        <dbReference type="ChEBI" id="CHEBI:43474"/>
        <dbReference type="ChEBI" id="CHEBI:61977"/>
        <dbReference type="EC" id="3.1.3.16"/>
    </reaction>
</comment>
<dbReference type="Pfam" id="PF00481">
    <property type="entry name" value="PP2C"/>
    <property type="match status" value="1"/>
</dbReference>
<sequence>MGITCLSLSSQTTVSLFSHSMEGDVSNSSNIEGGSVEDLTMLDVDSSISISIDCFKNVNNDVGMSAETVRLGDVGADSVPINVVSESNSLVQESNCARYMFDYMPLWGHSSICGRRSEMEDSFAVSPQFSKIPLRILTNQPVMVTDGLSSTSSIHLTCHFFGVYDGHGGFQVANYCRERVHLALVDEMENLKEDIEGSSEDNCFKQLERVFINCFQKVDNEVAGATASTDSDSKEPIAPETVGSTAVVAILCSSHIIVSNCGDSRAVLCRGKEALALSVDHKPNREDERARIEADGGKVIQWNGYRVLGVLAMSRAIGDRYLKPWVIPKPEVTCVPRMKEDECLIIASDGLWDVMTNEEVCNAARRRILHWHKNNGTTPSTSENEEVCADPAAQAAAIYLSKLALQKGSNDNITVIVVDLKAQRKFKNRR</sequence>
<evidence type="ECO:0000256" key="7">
    <source>
        <dbReference type="ARBA" id="ARBA00022801"/>
    </source>
</evidence>
<evidence type="ECO:0000256" key="13">
    <source>
        <dbReference type="RuleBase" id="RU003465"/>
    </source>
</evidence>
<evidence type="ECO:0000256" key="11">
    <source>
        <dbReference type="ARBA" id="ARBA00047761"/>
    </source>
</evidence>
<name>A0A0K9PLC4_ZOSMR</name>
<dbReference type="OrthoDB" id="10264738at2759"/>
<evidence type="ECO:0000256" key="6">
    <source>
        <dbReference type="ARBA" id="ARBA00022723"/>
    </source>
</evidence>
<organism evidence="15 16">
    <name type="scientific">Zostera marina</name>
    <name type="common">Eelgrass</name>
    <dbReference type="NCBI Taxonomy" id="29655"/>
    <lineage>
        <taxon>Eukaryota</taxon>
        <taxon>Viridiplantae</taxon>
        <taxon>Streptophyta</taxon>
        <taxon>Embryophyta</taxon>
        <taxon>Tracheophyta</taxon>
        <taxon>Spermatophyta</taxon>
        <taxon>Magnoliopsida</taxon>
        <taxon>Liliopsida</taxon>
        <taxon>Zosteraceae</taxon>
        <taxon>Zostera</taxon>
    </lineage>
</organism>
<dbReference type="PANTHER" id="PTHR47992">
    <property type="entry name" value="PROTEIN PHOSPHATASE"/>
    <property type="match status" value="1"/>
</dbReference>
<evidence type="ECO:0000256" key="8">
    <source>
        <dbReference type="ARBA" id="ARBA00022842"/>
    </source>
</evidence>
<evidence type="ECO:0000259" key="14">
    <source>
        <dbReference type="PROSITE" id="PS51746"/>
    </source>
</evidence>
<keyword evidence="6" id="KW-0479">Metal-binding</keyword>
<dbReference type="SMART" id="SM00332">
    <property type="entry name" value="PP2Cc"/>
    <property type="match status" value="1"/>
</dbReference>
<keyword evidence="16" id="KW-1185">Reference proteome</keyword>
<evidence type="ECO:0000256" key="5">
    <source>
        <dbReference type="ARBA" id="ARBA00022682"/>
    </source>
</evidence>
<evidence type="ECO:0000256" key="2">
    <source>
        <dbReference type="ARBA" id="ARBA00001946"/>
    </source>
</evidence>
<dbReference type="Gene3D" id="3.60.40.10">
    <property type="entry name" value="PPM-type phosphatase domain"/>
    <property type="match status" value="1"/>
</dbReference>
<dbReference type="InterPro" id="IPR001932">
    <property type="entry name" value="PPM-type_phosphatase-like_dom"/>
</dbReference>
<comment type="similarity">
    <text evidence="3 13">Belongs to the PP2C family.</text>
</comment>
<dbReference type="InterPro" id="IPR036457">
    <property type="entry name" value="PPM-type-like_dom_sf"/>
</dbReference>
<dbReference type="InterPro" id="IPR000222">
    <property type="entry name" value="PP2C_BS"/>
</dbReference>
<dbReference type="FunFam" id="3.60.40.10:FF:000025">
    <property type="entry name" value="Protein phosphatase 2C 16"/>
    <property type="match status" value="1"/>
</dbReference>
<dbReference type="STRING" id="29655.A0A0K9PLC4"/>